<gene>
    <name evidence="11" type="ORF">UFOPK2399_00732</name>
</gene>
<dbReference type="Gene3D" id="3.40.718.10">
    <property type="entry name" value="Isopropylmalate Dehydrogenase"/>
    <property type="match status" value="1"/>
</dbReference>
<keyword evidence="5" id="KW-0808">Transferase</keyword>
<keyword evidence="4" id="KW-0444">Lipid biosynthesis</keyword>
<dbReference type="PANTHER" id="PTHR30100:SF1">
    <property type="entry name" value="PHOSPHATE ACYLTRANSFERASE"/>
    <property type="match status" value="1"/>
</dbReference>
<keyword evidence="7" id="KW-0594">Phospholipid biosynthesis</keyword>
<evidence type="ECO:0000256" key="1">
    <source>
        <dbReference type="ARBA" id="ARBA00001232"/>
    </source>
</evidence>
<evidence type="ECO:0000256" key="6">
    <source>
        <dbReference type="ARBA" id="ARBA00023098"/>
    </source>
</evidence>
<reference evidence="11" key="1">
    <citation type="submission" date="2020-05" db="EMBL/GenBank/DDBJ databases">
        <authorList>
            <person name="Chiriac C."/>
            <person name="Salcher M."/>
            <person name="Ghai R."/>
            <person name="Kavagutti S V."/>
        </authorList>
    </citation>
    <scope>NUCLEOTIDE SEQUENCE</scope>
</reference>
<dbReference type="InterPro" id="IPR012281">
    <property type="entry name" value="Phospholipid_synth_PlsX-like"/>
</dbReference>
<evidence type="ECO:0000256" key="5">
    <source>
        <dbReference type="ARBA" id="ARBA00022679"/>
    </source>
</evidence>
<dbReference type="GO" id="GO:0006633">
    <property type="term" value="P:fatty acid biosynthetic process"/>
    <property type="evidence" value="ECO:0007669"/>
    <property type="project" value="InterPro"/>
</dbReference>
<name>A0A6J6P3P5_9ZZZZ</name>
<organism evidence="11">
    <name type="scientific">freshwater metagenome</name>
    <dbReference type="NCBI Taxonomy" id="449393"/>
    <lineage>
        <taxon>unclassified sequences</taxon>
        <taxon>metagenomes</taxon>
        <taxon>ecological metagenomes</taxon>
    </lineage>
</organism>
<evidence type="ECO:0000256" key="3">
    <source>
        <dbReference type="ARBA" id="ARBA00022490"/>
    </source>
</evidence>
<accession>A0A6J6P3P5</accession>
<proteinExistence type="inferred from homology"/>
<sequence length="340" mass="35106">MSAHPKPVIALDALGGDHAPSEIVAGALEAVAQGHRVVLYGPAGLDTGGLPLVETTDVIDMSEKPAEAVRAKPNSSLVAAVRAVADGNADAVVSAGNTGAMLAAGLLHLRRLPGVSRPAIAVPIPSRLRTTVLIDAGANADSRPEHMVQFGVMGAIFAKGILGVENPEVRLLSIGEEPEKGDQVTIEAHKLLAAERSINFVGNAEGRDLLRGTADVIVADGFTGNMALKLLEGTIKELLDALREEITATPTGKIGGLLIRPAARRLRHKLDPETHGGAYLVGLKGLAVIAHGSSSRRAIANAVALASRGVENRVVELLAEGLPERPARAGSSENVRDTGV</sequence>
<keyword evidence="8" id="KW-1208">Phospholipid metabolism</keyword>
<dbReference type="HAMAP" id="MF_00019">
    <property type="entry name" value="PlsX"/>
    <property type="match status" value="1"/>
</dbReference>
<evidence type="ECO:0000256" key="8">
    <source>
        <dbReference type="ARBA" id="ARBA00023264"/>
    </source>
</evidence>
<dbReference type="GO" id="GO:0043811">
    <property type="term" value="F:phosphate:acyl-[acyl carrier protein] acyltransferase activity"/>
    <property type="evidence" value="ECO:0007669"/>
    <property type="project" value="UniProtKB-EC"/>
</dbReference>
<dbReference type="AlphaFoldDB" id="A0A6J6P3P5"/>
<dbReference type="PANTHER" id="PTHR30100">
    <property type="entry name" value="FATTY ACID/PHOSPHOLIPID SYNTHESIS PROTEIN PLSX"/>
    <property type="match status" value="1"/>
</dbReference>
<dbReference type="NCBIfam" id="TIGR00182">
    <property type="entry name" value="plsX"/>
    <property type="match status" value="1"/>
</dbReference>
<comment type="subunit">
    <text evidence="10">Homodimer. Probably interacts with PlsY.</text>
</comment>
<dbReference type="InterPro" id="IPR003664">
    <property type="entry name" value="FA_synthesis"/>
</dbReference>
<dbReference type="Pfam" id="PF02504">
    <property type="entry name" value="FA_synthesis"/>
    <property type="match status" value="1"/>
</dbReference>
<dbReference type="EC" id="2.3.1.274" evidence="9"/>
<keyword evidence="6" id="KW-0443">Lipid metabolism</keyword>
<evidence type="ECO:0000256" key="10">
    <source>
        <dbReference type="ARBA" id="ARBA00046608"/>
    </source>
</evidence>
<comment type="catalytic activity">
    <reaction evidence="1">
        <text>a fatty acyl-[ACP] + phosphate = an acyl phosphate + holo-[ACP]</text>
        <dbReference type="Rhea" id="RHEA:42292"/>
        <dbReference type="Rhea" id="RHEA-COMP:9685"/>
        <dbReference type="Rhea" id="RHEA-COMP:14125"/>
        <dbReference type="ChEBI" id="CHEBI:43474"/>
        <dbReference type="ChEBI" id="CHEBI:59918"/>
        <dbReference type="ChEBI" id="CHEBI:64479"/>
        <dbReference type="ChEBI" id="CHEBI:138651"/>
        <dbReference type="EC" id="2.3.1.274"/>
    </reaction>
</comment>
<evidence type="ECO:0000256" key="4">
    <source>
        <dbReference type="ARBA" id="ARBA00022516"/>
    </source>
</evidence>
<comment type="subcellular location">
    <subcellularLocation>
        <location evidence="2">Cytoplasm</location>
    </subcellularLocation>
</comment>
<evidence type="ECO:0000256" key="9">
    <source>
        <dbReference type="ARBA" id="ARBA00024069"/>
    </source>
</evidence>
<dbReference type="SUPFAM" id="SSF53659">
    <property type="entry name" value="Isocitrate/Isopropylmalate dehydrogenase-like"/>
    <property type="match status" value="1"/>
</dbReference>
<dbReference type="GO" id="GO:0008654">
    <property type="term" value="P:phospholipid biosynthetic process"/>
    <property type="evidence" value="ECO:0007669"/>
    <property type="project" value="UniProtKB-KW"/>
</dbReference>
<evidence type="ECO:0000256" key="2">
    <source>
        <dbReference type="ARBA" id="ARBA00004496"/>
    </source>
</evidence>
<evidence type="ECO:0000313" key="11">
    <source>
        <dbReference type="EMBL" id="CAB4691243.1"/>
    </source>
</evidence>
<dbReference type="GO" id="GO:0005737">
    <property type="term" value="C:cytoplasm"/>
    <property type="evidence" value="ECO:0007669"/>
    <property type="project" value="UniProtKB-SubCell"/>
</dbReference>
<dbReference type="PIRSF" id="PIRSF002465">
    <property type="entry name" value="Phsphlp_syn_PlsX"/>
    <property type="match status" value="1"/>
</dbReference>
<dbReference type="EMBL" id="CAEZXP010000001">
    <property type="protein sequence ID" value="CAB4691243.1"/>
    <property type="molecule type" value="Genomic_DNA"/>
</dbReference>
<protein>
    <recommendedName>
        <fullName evidence="9">phosphate acyltransferase</fullName>
        <ecNumber evidence="9">2.3.1.274</ecNumber>
    </recommendedName>
</protein>
<keyword evidence="3" id="KW-0963">Cytoplasm</keyword>
<evidence type="ECO:0000256" key="7">
    <source>
        <dbReference type="ARBA" id="ARBA00023209"/>
    </source>
</evidence>